<evidence type="ECO:0000313" key="3">
    <source>
        <dbReference type="Proteomes" id="UP001596447"/>
    </source>
</evidence>
<keyword evidence="1" id="KW-1133">Transmembrane helix</keyword>
<evidence type="ECO:0000313" key="2">
    <source>
        <dbReference type="EMBL" id="MFC7200603.1"/>
    </source>
</evidence>
<feature type="transmembrane region" description="Helical" evidence="1">
    <location>
        <begin position="67"/>
        <end position="85"/>
    </location>
</feature>
<dbReference type="EMBL" id="JBHTAR010000011">
    <property type="protein sequence ID" value="MFC7200603.1"/>
    <property type="molecule type" value="Genomic_DNA"/>
</dbReference>
<dbReference type="InterPro" id="IPR055941">
    <property type="entry name" value="DUF7519"/>
</dbReference>
<gene>
    <name evidence="2" type="ORF">ACFQJ9_14465</name>
</gene>
<sequence>MSESERWPPDRPESEFDDRPARTSALLAVAAATLATIATVVVPLLVPVASVGTLALAVGVFLGRRRLVTGGAVLVLLAHLAGGLFGVDPLWPLAGAAATFVAWDCGEYAVGLGEQVGRDARTRQAELTHAAASSLVAVLAVTVGYGGYWAGVGGRPVVALVLLLVGAVVLARSLSPS</sequence>
<accession>A0ABD5Z6D3</accession>
<keyword evidence="1" id="KW-0812">Transmembrane</keyword>
<evidence type="ECO:0000256" key="1">
    <source>
        <dbReference type="SAM" id="Phobius"/>
    </source>
</evidence>
<keyword evidence="1" id="KW-0472">Membrane</keyword>
<protein>
    <submittedName>
        <fullName evidence="2">Uncharacterized protein</fullName>
    </submittedName>
</protein>
<dbReference type="Proteomes" id="UP001596447">
    <property type="component" value="Unassembled WGS sequence"/>
</dbReference>
<feature type="transmembrane region" description="Helical" evidence="1">
    <location>
        <begin position="130"/>
        <end position="151"/>
    </location>
</feature>
<feature type="transmembrane region" description="Helical" evidence="1">
    <location>
        <begin position="44"/>
        <end position="62"/>
    </location>
</feature>
<keyword evidence="3" id="KW-1185">Reference proteome</keyword>
<reference evidence="2 3" key="1">
    <citation type="journal article" date="2019" name="Int. J. Syst. Evol. Microbiol.">
        <title>The Global Catalogue of Microorganisms (GCM) 10K type strain sequencing project: providing services to taxonomists for standard genome sequencing and annotation.</title>
        <authorList>
            <consortium name="The Broad Institute Genomics Platform"/>
            <consortium name="The Broad Institute Genome Sequencing Center for Infectious Disease"/>
            <person name="Wu L."/>
            <person name="Ma J."/>
        </authorList>
    </citation>
    <scope>NUCLEOTIDE SEQUENCE [LARGE SCALE GENOMIC DNA]</scope>
    <source>
        <strain evidence="2 3">XZGYJ-43</strain>
    </source>
</reference>
<feature type="transmembrane region" description="Helical" evidence="1">
    <location>
        <begin position="157"/>
        <end position="174"/>
    </location>
</feature>
<name>A0ABD5Z6D3_9EURY</name>
<dbReference type="RefSeq" id="WP_279527380.1">
    <property type="nucleotide sequence ID" value="NZ_CP122312.1"/>
</dbReference>
<comment type="caution">
    <text evidence="2">The sequence shown here is derived from an EMBL/GenBank/DDBJ whole genome shotgun (WGS) entry which is preliminary data.</text>
</comment>
<proteinExistence type="predicted"/>
<dbReference type="AlphaFoldDB" id="A0ABD5Z6D3"/>
<dbReference type="Pfam" id="PF24363">
    <property type="entry name" value="DUF7519"/>
    <property type="match status" value="1"/>
</dbReference>
<organism evidence="2 3">
    <name type="scientific">Halospeciosus flavus</name>
    <dbReference type="NCBI Taxonomy" id="3032283"/>
    <lineage>
        <taxon>Archaea</taxon>
        <taxon>Methanobacteriati</taxon>
        <taxon>Methanobacteriota</taxon>
        <taxon>Stenosarchaea group</taxon>
        <taxon>Halobacteria</taxon>
        <taxon>Halobacteriales</taxon>
        <taxon>Halobacteriaceae</taxon>
        <taxon>Halospeciosus</taxon>
    </lineage>
</organism>